<dbReference type="SUPFAM" id="SSF46785">
    <property type="entry name" value="Winged helix' DNA-binding domain"/>
    <property type="match status" value="1"/>
</dbReference>
<proteinExistence type="inferred from homology"/>
<evidence type="ECO:0000256" key="1">
    <source>
        <dbReference type="ARBA" id="ARBA00005384"/>
    </source>
</evidence>
<sequence>MAFQYQILADQIAKKINSGEIQPNQKLSSLRCFTKNHNVSMTTAKSCYELLESQGLIFVKPKSGYFVRTTKEQINFPIHPEFGSHPRMITNLELQNEIQEASINQHRVHLGAIQLSPKLIPTQTLRRSLQRALKHSAPEDFLYSDKQGHIKLRQALSNHCAEDGIYIPEESIFITSGCMPALSTIIQMLTQVGDSVIVPMPNYNGQQLLLANLGRKIVETPASHTGIDLHRLERVMANSGAKICLLTANYQNPLGFCLTNDEKEQIAKLAAKYKCFIVEDDIYAECGHSLHRPLPIQYWDKEGYVFLCSSISKSLSPAYRIGWLCLPHQQEHLKEKLLSLLSIVNTPLQLGLADFINSRSYRAHLNQLRPTLMKQVEEYRQFIVKNFEGLDIKLTQPQGGYALWIQLPEKIDSLDIYKFAKEQGVNIVPGEVFGEDKRYSNFIRISAGYPLNIYICKALLTLKVWIKNTCY</sequence>
<dbReference type="InterPro" id="IPR004839">
    <property type="entry name" value="Aminotransferase_I/II_large"/>
</dbReference>
<dbReference type="EMBL" id="RCHC01000032">
    <property type="protein sequence ID" value="RLL17293.1"/>
    <property type="molecule type" value="Genomic_DNA"/>
</dbReference>
<dbReference type="InterPro" id="IPR000524">
    <property type="entry name" value="Tscrpt_reg_HTH_GntR"/>
</dbReference>
<dbReference type="PANTHER" id="PTHR46577:SF2">
    <property type="entry name" value="TRANSCRIPTIONAL REGULATORY PROTEIN"/>
    <property type="match status" value="1"/>
</dbReference>
<evidence type="ECO:0000256" key="5">
    <source>
        <dbReference type="ARBA" id="ARBA00023163"/>
    </source>
</evidence>
<dbReference type="GO" id="GO:0008483">
    <property type="term" value="F:transaminase activity"/>
    <property type="evidence" value="ECO:0007669"/>
    <property type="project" value="UniProtKB-KW"/>
</dbReference>
<dbReference type="Gene3D" id="3.40.640.10">
    <property type="entry name" value="Type I PLP-dependent aspartate aminotransferase-like (Major domain)"/>
    <property type="match status" value="1"/>
</dbReference>
<dbReference type="Gene3D" id="3.90.1150.10">
    <property type="entry name" value="Aspartate Aminotransferase, domain 1"/>
    <property type="match status" value="1"/>
</dbReference>
<evidence type="ECO:0000313" key="8">
    <source>
        <dbReference type="Proteomes" id="UP000280271"/>
    </source>
</evidence>
<keyword evidence="8" id="KW-1185">Reference proteome</keyword>
<reference evidence="7 8" key="1">
    <citation type="submission" date="2018-09" db="EMBL/GenBank/DDBJ databases">
        <title>The draft genome of Acinetobacter sp. strains.</title>
        <authorList>
            <person name="Qin J."/>
            <person name="Feng Y."/>
            <person name="Zong Z."/>
        </authorList>
    </citation>
    <scope>NUCLEOTIDE SEQUENCE [LARGE SCALE GENOMIC DNA]</scope>
    <source>
        <strain evidence="7 8">WCHAc060005</strain>
    </source>
</reference>
<accession>A0ABX9TRC6</accession>
<keyword evidence="5" id="KW-0804">Transcription</keyword>
<dbReference type="InterPro" id="IPR015421">
    <property type="entry name" value="PyrdxlP-dep_Trfase_major"/>
</dbReference>
<evidence type="ECO:0000256" key="3">
    <source>
        <dbReference type="ARBA" id="ARBA00023015"/>
    </source>
</evidence>
<dbReference type="SUPFAM" id="SSF53383">
    <property type="entry name" value="PLP-dependent transferases"/>
    <property type="match status" value="1"/>
</dbReference>
<evidence type="ECO:0000259" key="6">
    <source>
        <dbReference type="PROSITE" id="PS50949"/>
    </source>
</evidence>
<keyword evidence="2" id="KW-0663">Pyridoxal phosphate</keyword>
<dbReference type="PANTHER" id="PTHR46577">
    <property type="entry name" value="HTH-TYPE TRANSCRIPTIONAL REGULATORY PROTEIN GABR"/>
    <property type="match status" value="1"/>
</dbReference>
<dbReference type="InterPro" id="IPR051446">
    <property type="entry name" value="HTH_trans_reg/aminotransferase"/>
</dbReference>
<keyword evidence="4" id="KW-0238">DNA-binding</keyword>
<dbReference type="PROSITE" id="PS50949">
    <property type="entry name" value="HTH_GNTR"/>
    <property type="match status" value="1"/>
</dbReference>
<dbReference type="CDD" id="cd00609">
    <property type="entry name" value="AAT_like"/>
    <property type="match status" value="1"/>
</dbReference>
<dbReference type="CDD" id="cd07377">
    <property type="entry name" value="WHTH_GntR"/>
    <property type="match status" value="1"/>
</dbReference>
<dbReference type="Pfam" id="PF00155">
    <property type="entry name" value="Aminotran_1_2"/>
    <property type="match status" value="1"/>
</dbReference>
<evidence type="ECO:0000256" key="2">
    <source>
        <dbReference type="ARBA" id="ARBA00022898"/>
    </source>
</evidence>
<keyword evidence="7" id="KW-0032">Aminotransferase</keyword>
<dbReference type="InterPro" id="IPR036388">
    <property type="entry name" value="WH-like_DNA-bd_sf"/>
</dbReference>
<evidence type="ECO:0000256" key="4">
    <source>
        <dbReference type="ARBA" id="ARBA00023125"/>
    </source>
</evidence>
<organism evidence="7 8">
    <name type="scientific">Acinetobacter chengduensis</name>
    <dbReference type="NCBI Taxonomy" id="2420890"/>
    <lineage>
        <taxon>Bacteria</taxon>
        <taxon>Pseudomonadati</taxon>
        <taxon>Pseudomonadota</taxon>
        <taxon>Gammaproteobacteria</taxon>
        <taxon>Moraxellales</taxon>
        <taxon>Moraxellaceae</taxon>
        <taxon>Acinetobacter</taxon>
    </lineage>
</organism>
<dbReference type="Proteomes" id="UP000280271">
    <property type="component" value="Unassembled WGS sequence"/>
</dbReference>
<dbReference type="InterPro" id="IPR036390">
    <property type="entry name" value="WH_DNA-bd_sf"/>
</dbReference>
<feature type="domain" description="HTH gntR-type" evidence="6">
    <location>
        <begin position="2"/>
        <end position="70"/>
    </location>
</feature>
<dbReference type="RefSeq" id="WP_121523842.1">
    <property type="nucleotide sequence ID" value="NZ_RCHC01000032.1"/>
</dbReference>
<dbReference type="SMART" id="SM00345">
    <property type="entry name" value="HTH_GNTR"/>
    <property type="match status" value="1"/>
</dbReference>
<dbReference type="Gene3D" id="1.10.10.10">
    <property type="entry name" value="Winged helix-like DNA-binding domain superfamily/Winged helix DNA-binding domain"/>
    <property type="match status" value="1"/>
</dbReference>
<protein>
    <submittedName>
        <fullName evidence="7">PLP-dependent aminotransferase family protein</fullName>
    </submittedName>
</protein>
<dbReference type="Pfam" id="PF00392">
    <property type="entry name" value="GntR"/>
    <property type="match status" value="1"/>
</dbReference>
<keyword evidence="7" id="KW-0808">Transferase</keyword>
<keyword evidence="3" id="KW-0805">Transcription regulation</keyword>
<dbReference type="InterPro" id="IPR015424">
    <property type="entry name" value="PyrdxlP-dep_Trfase"/>
</dbReference>
<gene>
    <name evidence="7" type="ORF">D9K81_17110</name>
</gene>
<dbReference type="InterPro" id="IPR015422">
    <property type="entry name" value="PyrdxlP-dep_Trfase_small"/>
</dbReference>
<comment type="caution">
    <text evidence="7">The sequence shown here is derived from an EMBL/GenBank/DDBJ whole genome shotgun (WGS) entry which is preliminary data.</text>
</comment>
<evidence type="ECO:0000313" key="7">
    <source>
        <dbReference type="EMBL" id="RLL17293.1"/>
    </source>
</evidence>
<name>A0ABX9TRC6_9GAMM</name>
<comment type="similarity">
    <text evidence="1">In the C-terminal section; belongs to the class-I pyridoxal-phosphate-dependent aminotransferase family.</text>
</comment>